<sequence>MGKFHQENLGNYGKEDGTLGIPHERNLDAGSNGPHAPLREISAEEQKHVYVLLARWIAAHFRPLLLIEDKGFIAFIKFITETICGVMVHLPGRTRLRANIPVLAGDLRIQVKADISRSCVLLNYERHLHRAKCPPYIAFTSHYVNDEFEFVSWTLEVKAIPGKRDDVAIATALERIMEEWGLSKVLCCRFARDSGVNMVTAANLMGSDHAFCIAHELHLVVSGL</sequence>
<comment type="caution">
    <text evidence="2">The sequence shown here is derived from an EMBL/GenBank/DDBJ whole genome shotgun (WGS) entry which is preliminary data.</text>
</comment>
<dbReference type="SUPFAM" id="SSF140996">
    <property type="entry name" value="Hermes dimerisation domain"/>
    <property type="match status" value="1"/>
</dbReference>
<protein>
    <submittedName>
        <fullName evidence="2">Unnamed protein product</fullName>
    </submittedName>
</protein>
<dbReference type="OrthoDB" id="129632at2759"/>
<feature type="compositionally biased region" description="Basic and acidic residues" evidence="1">
    <location>
        <begin position="13"/>
        <end position="27"/>
    </location>
</feature>
<keyword evidence="3" id="KW-1185">Reference proteome</keyword>
<dbReference type="InterPro" id="IPR012337">
    <property type="entry name" value="RNaseH-like_sf"/>
</dbReference>
<evidence type="ECO:0000256" key="1">
    <source>
        <dbReference type="SAM" id="MobiDB-lite"/>
    </source>
</evidence>
<dbReference type="SUPFAM" id="SSF53098">
    <property type="entry name" value="Ribonuclease H-like"/>
    <property type="match status" value="1"/>
</dbReference>
<name>A0A9W6XT62_9STRA</name>
<dbReference type="PANTHER" id="PTHR47501:SF8">
    <property type="match status" value="1"/>
</dbReference>
<reference evidence="2" key="1">
    <citation type="submission" date="2023-04" db="EMBL/GenBank/DDBJ databases">
        <title>Phytophthora fragariaefolia NBRC 109709.</title>
        <authorList>
            <person name="Ichikawa N."/>
            <person name="Sato H."/>
            <person name="Tonouchi N."/>
        </authorList>
    </citation>
    <scope>NUCLEOTIDE SEQUENCE</scope>
    <source>
        <strain evidence="2">NBRC 109709</strain>
    </source>
</reference>
<evidence type="ECO:0000313" key="2">
    <source>
        <dbReference type="EMBL" id="GMF44933.1"/>
    </source>
</evidence>
<dbReference type="PANTHER" id="PTHR47501">
    <property type="entry name" value="TRANSPOSASE-RELATED"/>
    <property type="match status" value="1"/>
</dbReference>
<evidence type="ECO:0000313" key="3">
    <source>
        <dbReference type="Proteomes" id="UP001165121"/>
    </source>
</evidence>
<dbReference type="AlphaFoldDB" id="A0A9W6XT62"/>
<accession>A0A9W6XT62</accession>
<dbReference type="EMBL" id="BSXT01001747">
    <property type="protein sequence ID" value="GMF44933.1"/>
    <property type="molecule type" value="Genomic_DNA"/>
</dbReference>
<gene>
    <name evidence="2" type="ORF">Pfra01_001589000</name>
</gene>
<feature type="region of interest" description="Disordered" evidence="1">
    <location>
        <begin position="1"/>
        <end position="37"/>
    </location>
</feature>
<organism evidence="2 3">
    <name type="scientific">Phytophthora fragariaefolia</name>
    <dbReference type="NCBI Taxonomy" id="1490495"/>
    <lineage>
        <taxon>Eukaryota</taxon>
        <taxon>Sar</taxon>
        <taxon>Stramenopiles</taxon>
        <taxon>Oomycota</taxon>
        <taxon>Peronosporomycetes</taxon>
        <taxon>Peronosporales</taxon>
        <taxon>Peronosporaceae</taxon>
        <taxon>Phytophthora</taxon>
    </lineage>
</organism>
<dbReference type="Proteomes" id="UP001165121">
    <property type="component" value="Unassembled WGS sequence"/>
</dbReference>
<proteinExistence type="predicted"/>